<dbReference type="InterPro" id="IPR009056">
    <property type="entry name" value="Cyt_c-like_dom"/>
</dbReference>
<comment type="caution">
    <text evidence="9">The sequence shown here is derived from an EMBL/GenBank/DDBJ whole genome shotgun (WGS) entry which is preliminary data.</text>
</comment>
<accession>A0ABU6J9J4</accession>
<feature type="domain" description="Cytochrome c" evidence="8">
    <location>
        <begin position="33"/>
        <end position="133"/>
    </location>
</feature>
<dbReference type="RefSeq" id="WP_326506725.1">
    <property type="nucleotide sequence ID" value="NZ_JAWIIV010000009.1"/>
</dbReference>
<name>A0ABU6J9J4_9BURK</name>
<evidence type="ECO:0000256" key="3">
    <source>
        <dbReference type="ARBA" id="ARBA00022723"/>
    </source>
</evidence>
<keyword evidence="3 6" id="KW-0479">Metal-binding</keyword>
<dbReference type="PRINTS" id="PR00604">
    <property type="entry name" value="CYTCHRMECIAB"/>
</dbReference>
<dbReference type="InterPro" id="IPR036909">
    <property type="entry name" value="Cyt_c-like_dom_sf"/>
</dbReference>
<evidence type="ECO:0000259" key="8">
    <source>
        <dbReference type="PROSITE" id="PS51007"/>
    </source>
</evidence>
<dbReference type="PANTHER" id="PTHR11961">
    <property type="entry name" value="CYTOCHROME C"/>
    <property type="match status" value="1"/>
</dbReference>
<evidence type="ECO:0000313" key="10">
    <source>
        <dbReference type="Proteomes" id="UP001352263"/>
    </source>
</evidence>
<keyword evidence="4" id="KW-0249">Electron transport</keyword>
<keyword evidence="1" id="KW-0813">Transport</keyword>
<dbReference type="SUPFAM" id="SSF46626">
    <property type="entry name" value="Cytochrome c"/>
    <property type="match status" value="1"/>
</dbReference>
<keyword evidence="10" id="KW-1185">Reference proteome</keyword>
<evidence type="ECO:0000313" key="9">
    <source>
        <dbReference type="EMBL" id="MEC4720010.1"/>
    </source>
</evidence>
<evidence type="ECO:0000256" key="2">
    <source>
        <dbReference type="ARBA" id="ARBA00022617"/>
    </source>
</evidence>
<dbReference type="Gene3D" id="1.10.760.10">
    <property type="entry name" value="Cytochrome c-like domain"/>
    <property type="match status" value="1"/>
</dbReference>
<evidence type="ECO:0000256" key="1">
    <source>
        <dbReference type="ARBA" id="ARBA00022448"/>
    </source>
</evidence>
<proteinExistence type="predicted"/>
<keyword evidence="5 6" id="KW-0408">Iron</keyword>
<feature type="signal peptide" evidence="7">
    <location>
        <begin position="1"/>
        <end position="28"/>
    </location>
</feature>
<dbReference type="Proteomes" id="UP001352263">
    <property type="component" value="Unassembled WGS sequence"/>
</dbReference>
<sequence>MKLPEYRPVTVLALAIAAAAWSVHPTHAAEVIADAEAGRRAFAKCASCHQLGPSARGTFGPHLNGIIGRKAGATTDYKYSDAMKNSGIVWTEDRLAAFLKSPDDVVPGNKMRFFGIRSDQQIADLIAYLQQYR</sequence>
<evidence type="ECO:0000256" key="5">
    <source>
        <dbReference type="ARBA" id="ARBA00023004"/>
    </source>
</evidence>
<evidence type="ECO:0000256" key="4">
    <source>
        <dbReference type="ARBA" id="ARBA00022982"/>
    </source>
</evidence>
<dbReference type="PROSITE" id="PS51007">
    <property type="entry name" value="CYTC"/>
    <property type="match status" value="1"/>
</dbReference>
<evidence type="ECO:0000256" key="7">
    <source>
        <dbReference type="SAM" id="SignalP"/>
    </source>
</evidence>
<keyword evidence="7" id="KW-0732">Signal</keyword>
<gene>
    <name evidence="9" type="ORF">RY831_12680</name>
</gene>
<organism evidence="9 10">
    <name type="scientific">Noviherbaspirillum album</name>
    <dbReference type="NCBI Taxonomy" id="3080276"/>
    <lineage>
        <taxon>Bacteria</taxon>
        <taxon>Pseudomonadati</taxon>
        <taxon>Pseudomonadota</taxon>
        <taxon>Betaproteobacteria</taxon>
        <taxon>Burkholderiales</taxon>
        <taxon>Oxalobacteraceae</taxon>
        <taxon>Noviherbaspirillum</taxon>
    </lineage>
</organism>
<keyword evidence="2 6" id="KW-0349">Heme</keyword>
<feature type="chain" id="PRO_5045922259" evidence="7">
    <location>
        <begin position="29"/>
        <end position="133"/>
    </location>
</feature>
<reference evidence="9 10" key="1">
    <citation type="submission" date="2023-10" db="EMBL/GenBank/DDBJ databases">
        <title>Noviherbaspirillum sp. CPCC 100848 genome assembly.</title>
        <authorList>
            <person name="Li X.Y."/>
            <person name="Fang X.M."/>
        </authorList>
    </citation>
    <scope>NUCLEOTIDE SEQUENCE [LARGE SCALE GENOMIC DNA]</scope>
    <source>
        <strain evidence="9 10">CPCC 100848</strain>
    </source>
</reference>
<dbReference type="Pfam" id="PF00034">
    <property type="entry name" value="Cytochrom_C"/>
    <property type="match status" value="1"/>
</dbReference>
<evidence type="ECO:0000256" key="6">
    <source>
        <dbReference type="PROSITE-ProRule" id="PRU00433"/>
    </source>
</evidence>
<dbReference type="InterPro" id="IPR002327">
    <property type="entry name" value="Cyt_c_1A/1B"/>
</dbReference>
<protein>
    <submittedName>
        <fullName evidence="9">Cytochrome c family protein</fullName>
    </submittedName>
</protein>
<dbReference type="EMBL" id="JAWIIV010000009">
    <property type="protein sequence ID" value="MEC4720010.1"/>
    <property type="molecule type" value="Genomic_DNA"/>
</dbReference>